<dbReference type="SMART" id="SM00278">
    <property type="entry name" value="HhH1"/>
    <property type="match status" value="2"/>
</dbReference>
<dbReference type="eggNOG" id="KOG2379">
    <property type="taxonomic scope" value="Eukaryota"/>
</dbReference>
<comment type="subcellular location">
    <subcellularLocation>
        <location evidence="2 17">Nucleus</location>
    </subcellularLocation>
</comment>
<dbReference type="KEGG" id="bdi:100844668"/>
<feature type="domain" description="Helix-hairpin-helix DNA-binding motif class 1" evidence="19">
    <location>
        <begin position="61"/>
        <end position="80"/>
    </location>
</feature>
<keyword evidence="11 17" id="KW-0378">Hydrolase</keyword>
<dbReference type="InterPro" id="IPR033309">
    <property type="entry name" value="Mus81"/>
</dbReference>
<comment type="function">
    <text evidence="17">Interacts with EME1 to form a DNA structure-specific endonuclease with substrate preference for branched DNA structures with a 5'-end at the branch nick. Typical substrates include 3'-flap structures, D-loops, replication forks and nicked Holliday junctions. May be required in mitosis for the processing of stalled or collapsed replication fork intermediates. May be required in meiosis for the repair of meiosis-specific double strand breaks subsequent to single-end invasion (SEI).</text>
</comment>
<reference evidence="21" key="2">
    <citation type="submission" date="2017-06" db="EMBL/GenBank/DDBJ databases">
        <title>WGS assembly of Brachypodium distachyon.</title>
        <authorList>
            <consortium name="The International Brachypodium Initiative"/>
            <person name="Lucas S."/>
            <person name="Harmon-Smith M."/>
            <person name="Lail K."/>
            <person name="Tice H."/>
            <person name="Grimwood J."/>
            <person name="Bruce D."/>
            <person name="Barry K."/>
            <person name="Shu S."/>
            <person name="Lindquist E."/>
            <person name="Wang M."/>
            <person name="Pitluck S."/>
            <person name="Vogel J.P."/>
            <person name="Garvin D.F."/>
            <person name="Mockler T.C."/>
            <person name="Schmutz J."/>
            <person name="Rokhsar D."/>
            <person name="Bevan M.W."/>
        </authorList>
    </citation>
    <scope>NUCLEOTIDE SEQUENCE</scope>
    <source>
        <strain evidence="21">Bd21</strain>
    </source>
</reference>
<reference evidence="22" key="3">
    <citation type="submission" date="2018-08" db="UniProtKB">
        <authorList>
            <consortium name="EnsemblPlants"/>
        </authorList>
    </citation>
    <scope>IDENTIFICATION</scope>
    <source>
        <strain evidence="22">cv. Bd21</strain>
    </source>
</reference>
<dbReference type="InterPro" id="IPR036388">
    <property type="entry name" value="WH-like_DNA-bd_sf"/>
</dbReference>
<dbReference type="SUPFAM" id="SSF52980">
    <property type="entry name" value="Restriction endonuclease-like"/>
    <property type="match status" value="1"/>
</dbReference>
<dbReference type="GO" id="GO:0005634">
    <property type="term" value="C:nucleus"/>
    <property type="evidence" value="ECO:0000318"/>
    <property type="project" value="GO_Central"/>
</dbReference>
<keyword evidence="16" id="KW-0469">Meiosis</keyword>
<keyword evidence="14 17" id="KW-0234">DNA repair</keyword>
<evidence type="ECO:0000313" key="23">
    <source>
        <dbReference type="Proteomes" id="UP000008810"/>
    </source>
</evidence>
<dbReference type="Gene3D" id="1.10.10.10">
    <property type="entry name" value="Winged helix-like DNA-binding domain superfamily/Winged helix DNA-binding domain"/>
    <property type="match status" value="1"/>
</dbReference>
<evidence type="ECO:0000256" key="16">
    <source>
        <dbReference type="ARBA" id="ARBA00023254"/>
    </source>
</evidence>
<dbReference type="InterPro" id="IPR042530">
    <property type="entry name" value="EME1/EME2_C"/>
</dbReference>
<evidence type="ECO:0000256" key="18">
    <source>
        <dbReference type="SAM" id="MobiDB-lite"/>
    </source>
</evidence>
<evidence type="ECO:0000256" key="7">
    <source>
        <dbReference type="ARBA" id="ARBA00022723"/>
    </source>
</evidence>
<evidence type="ECO:0000259" key="20">
    <source>
        <dbReference type="SMART" id="SM00891"/>
    </source>
</evidence>
<feature type="region of interest" description="Disordered" evidence="18">
    <location>
        <begin position="82"/>
        <end position="109"/>
    </location>
</feature>
<feature type="domain" description="ERCC4" evidence="20">
    <location>
        <begin position="321"/>
        <end position="417"/>
    </location>
</feature>
<protein>
    <recommendedName>
        <fullName evidence="4 17">Crossover junction endonuclease MUS81</fullName>
        <ecNumber evidence="17">3.1.22.-</ecNumber>
    </recommendedName>
</protein>
<dbReference type="Proteomes" id="UP000008810">
    <property type="component" value="Chromosome 2"/>
</dbReference>
<feature type="compositionally biased region" description="Basic and acidic residues" evidence="18">
    <location>
        <begin position="92"/>
        <end position="109"/>
    </location>
</feature>
<dbReference type="GO" id="GO:0003677">
    <property type="term" value="F:DNA binding"/>
    <property type="evidence" value="ECO:0007669"/>
    <property type="project" value="UniProtKB-UniRule"/>
</dbReference>
<comment type="similarity">
    <text evidence="3 17">Belongs to the XPF family.</text>
</comment>
<dbReference type="EMBL" id="CM000881">
    <property type="protein sequence ID" value="KQK03894.1"/>
    <property type="molecule type" value="Genomic_DNA"/>
</dbReference>
<keyword evidence="10" id="KW-0131">Cell cycle</keyword>
<evidence type="ECO:0000256" key="3">
    <source>
        <dbReference type="ARBA" id="ARBA00010015"/>
    </source>
</evidence>
<dbReference type="CDD" id="cd20074">
    <property type="entry name" value="XPF_nuclease_Mus81"/>
    <property type="match status" value="1"/>
</dbReference>
<dbReference type="OrthoDB" id="5963188at2759"/>
<dbReference type="ExpressionAtlas" id="I1HEH0">
    <property type="expression patterns" value="baseline and differential"/>
</dbReference>
<dbReference type="GO" id="GO:0008821">
    <property type="term" value="F:crossover junction DNA endonuclease activity"/>
    <property type="evidence" value="ECO:0007669"/>
    <property type="project" value="UniProtKB-UniRule"/>
</dbReference>
<keyword evidence="10" id="KW-0498">Mitosis</keyword>
<evidence type="ECO:0000256" key="14">
    <source>
        <dbReference type="ARBA" id="ARBA00023204"/>
    </source>
</evidence>
<keyword evidence="12 17" id="KW-0460">Magnesium</keyword>
<dbReference type="Gene3D" id="1.10.150.670">
    <property type="entry name" value="Crossover junction endonuclease EME1, DNA-binding domain"/>
    <property type="match status" value="1"/>
</dbReference>
<dbReference type="PANTHER" id="PTHR13451:SF15">
    <property type="entry name" value="CROSSOVER JUNCTION ENDONUCLEASE MUS81"/>
    <property type="match status" value="1"/>
</dbReference>
<evidence type="ECO:0000256" key="6">
    <source>
        <dbReference type="ARBA" id="ARBA00022722"/>
    </source>
</evidence>
<evidence type="ECO:0000313" key="22">
    <source>
        <dbReference type="EnsemblPlants" id="KQK03894"/>
    </source>
</evidence>
<dbReference type="InterPro" id="IPR047416">
    <property type="entry name" value="XPF_nuclease_Mus81"/>
</dbReference>
<dbReference type="GO" id="GO:0046872">
    <property type="term" value="F:metal ion binding"/>
    <property type="evidence" value="ECO:0007669"/>
    <property type="project" value="UniProtKB-UniRule"/>
</dbReference>
<sequence>MAPPTPKQLAVRLPENEEVARIILEKRRSILEKGVPENHCHTLANAYRNVCAAKEPIRTLKDLLNVKGVGPWVIRLIKGSFPESSTDLSPSRTKEAGKKGNKRREPEHYAPKKNSAAYVILITLYREMMRDKISMENKEIIDAAEASGLLQKATGGTGWSQIPQTLISRGLVVKKLGKKYMLTEEGKSAAHNCLSQLEMEDPSGSLMTSNGLNTCTAYRHRNSDHLSMGFSVAETPLGPPVTISRPSRPVAGQTPELVLHNAATASQELIKLTSKEQLSYNSEGSAGFNMLDKDATHVDNSILAMPPGQSNEKFLDAYEVVFILDDRENIGSRFERVVDVHSKFHLPVEMKRLPVGDAIWIARHRKHRTEYVLDFIVERKDVTDLVSSIKDSRYRDQKLRLKKCGLRKLIYLVEGDPNRLDASESIKTACFTTEILEGFDVQRTTGYSDTERRYCDLTLSIIDFYSKNFSNGANTSRACLTYDEFVNKCYDFKKITVSDIFAVQLMQVPQVTEQTALAITELYPTLLSLAQAYSMLDGDTRAQEEMLKKKSKMVNGGASRNIFKLVWGEG</sequence>
<dbReference type="InterPro" id="IPR006166">
    <property type="entry name" value="ERCC4_domain"/>
</dbReference>
<dbReference type="EC" id="3.1.22.-" evidence="17"/>
<dbReference type="GO" id="GO:0000712">
    <property type="term" value="P:resolution of meiotic recombination intermediates"/>
    <property type="evidence" value="ECO:0000318"/>
    <property type="project" value="GO_Central"/>
</dbReference>
<evidence type="ECO:0000259" key="19">
    <source>
        <dbReference type="SMART" id="SM00278"/>
    </source>
</evidence>
<accession>I1HEH0</accession>
<dbReference type="InterPro" id="IPR003583">
    <property type="entry name" value="Hlx-hairpin-Hlx_DNA-bd_motif"/>
</dbReference>
<feature type="domain" description="Helix-hairpin-helix DNA-binding motif class 1" evidence="19">
    <location>
        <begin position="503"/>
        <end position="522"/>
    </location>
</feature>
<evidence type="ECO:0000256" key="17">
    <source>
        <dbReference type="RuleBase" id="RU369042"/>
    </source>
</evidence>
<organism evidence="22">
    <name type="scientific">Brachypodium distachyon</name>
    <name type="common">Purple false brome</name>
    <name type="synonym">Trachynia distachya</name>
    <dbReference type="NCBI Taxonomy" id="15368"/>
    <lineage>
        <taxon>Eukaryota</taxon>
        <taxon>Viridiplantae</taxon>
        <taxon>Streptophyta</taxon>
        <taxon>Embryophyta</taxon>
        <taxon>Tracheophyta</taxon>
        <taxon>Spermatophyta</taxon>
        <taxon>Magnoliopsida</taxon>
        <taxon>Liliopsida</taxon>
        <taxon>Poales</taxon>
        <taxon>Poaceae</taxon>
        <taxon>BOP clade</taxon>
        <taxon>Pooideae</taxon>
        <taxon>Stipodae</taxon>
        <taxon>Brachypodieae</taxon>
        <taxon>Brachypodium</taxon>
    </lineage>
</organism>
<keyword evidence="5" id="KW-0132">Cell division</keyword>
<evidence type="ECO:0000256" key="11">
    <source>
        <dbReference type="ARBA" id="ARBA00022801"/>
    </source>
</evidence>
<evidence type="ECO:0000256" key="4">
    <source>
        <dbReference type="ARBA" id="ARBA00017114"/>
    </source>
</evidence>
<evidence type="ECO:0000256" key="5">
    <source>
        <dbReference type="ARBA" id="ARBA00022618"/>
    </source>
</evidence>
<dbReference type="EnsemblPlants" id="KQK03894">
    <property type="protein sequence ID" value="KQK03894"/>
    <property type="gene ID" value="BRADI_2g10500v3"/>
</dbReference>
<dbReference type="Gene3D" id="3.40.50.10130">
    <property type="match status" value="1"/>
</dbReference>
<keyword evidence="8 17" id="KW-0255">Endonuclease</keyword>
<dbReference type="GO" id="GO:0000727">
    <property type="term" value="P:double-strand break repair via break-induced replication"/>
    <property type="evidence" value="ECO:0000318"/>
    <property type="project" value="GO_Central"/>
</dbReference>
<evidence type="ECO:0000256" key="1">
    <source>
        <dbReference type="ARBA" id="ARBA00001946"/>
    </source>
</evidence>
<dbReference type="GeneID" id="100844668"/>
<evidence type="ECO:0000256" key="9">
    <source>
        <dbReference type="ARBA" id="ARBA00022763"/>
    </source>
</evidence>
<keyword evidence="23" id="KW-1185">Reference proteome</keyword>
<dbReference type="HOGENOM" id="CLU_014329_2_0_1"/>
<comment type="subunit">
    <text evidence="17">Interacts with EME1.</text>
</comment>
<dbReference type="Gramene" id="KQK03894">
    <property type="protein sequence ID" value="KQK03894"/>
    <property type="gene ID" value="BRADI_2g10500v3"/>
</dbReference>
<dbReference type="RefSeq" id="XP_003567101.1">
    <property type="nucleotide sequence ID" value="XM_003567053.4"/>
</dbReference>
<dbReference type="STRING" id="15368.I1HEH0"/>
<evidence type="ECO:0000256" key="15">
    <source>
        <dbReference type="ARBA" id="ARBA00023242"/>
    </source>
</evidence>
<dbReference type="GO" id="GO:0006308">
    <property type="term" value="P:DNA catabolic process"/>
    <property type="evidence" value="ECO:0007669"/>
    <property type="project" value="UniProtKB-UniRule"/>
</dbReference>
<dbReference type="FunFam" id="1.10.150.670:FF:000003">
    <property type="entry name" value="Crossover junction endonuclease MUS81"/>
    <property type="match status" value="1"/>
</dbReference>
<dbReference type="GO" id="GO:0051301">
    <property type="term" value="P:cell division"/>
    <property type="evidence" value="ECO:0007669"/>
    <property type="project" value="UniProtKB-KW"/>
</dbReference>
<evidence type="ECO:0000256" key="10">
    <source>
        <dbReference type="ARBA" id="ARBA00022776"/>
    </source>
</evidence>
<feature type="compositionally biased region" description="Polar residues" evidence="18">
    <location>
        <begin position="82"/>
        <end position="91"/>
    </location>
</feature>
<proteinExistence type="inferred from homology"/>
<keyword evidence="15 17" id="KW-0539">Nucleus</keyword>
<dbReference type="InterPro" id="IPR011335">
    <property type="entry name" value="Restrct_endonuc-II-like"/>
</dbReference>
<evidence type="ECO:0000256" key="12">
    <source>
        <dbReference type="ARBA" id="ARBA00022842"/>
    </source>
</evidence>
<keyword evidence="6 17" id="KW-0540">Nuclease</keyword>
<dbReference type="Pfam" id="PF21136">
    <property type="entry name" value="WHD_MUS81"/>
    <property type="match status" value="1"/>
</dbReference>
<gene>
    <name evidence="22" type="primary">LOC100844668</name>
    <name evidence="21" type="ORF">BRADI_2g10500v3</name>
</gene>
<evidence type="ECO:0000256" key="8">
    <source>
        <dbReference type="ARBA" id="ARBA00022759"/>
    </source>
</evidence>
<dbReference type="FunFam" id="3.40.50.10130:FF:000005">
    <property type="entry name" value="crossover junction endonuclease MUS81 isoform X1"/>
    <property type="match status" value="1"/>
</dbReference>
<keyword evidence="13 17" id="KW-0233">DNA recombination</keyword>
<dbReference type="GO" id="GO:0031573">
    <property type="term" value="P:mitotic intra-S DNA damage checkpoint signaling"/>
    <property type="evidence" value="ECO:0000318"/>
    <property type="project" value="GO_Central"/>
</dbReference>
<dbReference type="Pfam" id="PF02732">
    <property type="entry name" value="ERCC4"/>
    <property type="match status" value="1"/>
</dbReference>
<dbReference type="PANTHER" id="PTHR13451">
    <property type="entry name" value="CLASS II CROSSOVER JUNCTION ENDONUCLEASE MUS81"/>
    <property type="match status" value="1"/>
</dbReference>
<keyword evidence="9 17" id="KW-0227">DNA damage</keyword>
<dbReference type="GO" id="GO:0048257">
    <property type="term" value="F:3'-flap endonuclease activity"/>
    <property type="evidence" value="ECO:0000318"/>
    <property type="project" value="GO_Central"/>
</dbReference>
<name>I1HEH0_BRADI</name>
<reference evidence="21 22" key="1">
    <citation type="journal article" date="2010" name="Nature">
        <title>Genome sequencing and analysis of the model grass Brachypodium distachyon.</title>
        <authorList>
            <consortium name="International Brachypodium Initiative"/>
        </authorList>
    </citation>
    <scope>NUCLEOTIDE SEQUENCE [LARGE SCALE GENOMIC DNA]</scope>
    <source>
        <strain evidence="21">Bd21</strain>
        <strain evidence="22">cv. Bd21</strain>
    </source>
</reference>
<dbReference type="AlphaFoldDB" id="I1HEH0"/>
<keyword evidence="7 17" id="KW-0479">Metal-binding</keyword>
<dbReference type="SMART" id="SM00891">
    <property type="entry name" value="ERCC4"/>
    <property type="match status" value="1"/>
</dbReference>
<comment type="cofactor">
    <cofactor evidence="1 17">
        <name>Mg(2+)</name>
        <dbReference type="ChEBI" id="CHEBI:18420"/>
    </cofactor>
</comment>
<dbReference type="OMA" id="DFGPKCG"/>
<dbReference type="InterPro" id="IPR047417">
    <property type="entry name" value="WHD_MUS81"/>
</dbReference>
<dbReference type="GO" id="GO:0048476">
    <property type="term" value="C:Holliday junction resolvase complex"/>
    <property type="evidence" value="ECO:0000318"/>
    <property type="project" value="GO_Central"/>
</dbReference>
<dbReference type="CDD" id="cd21036">
    <property type="entry name" value="WH_MUS81"/>
    <property type="match status" value="1"/>
</dbReference>
<evidence type="ECO:0000256" key="2">
    <source>
        <dbReference type="ARBA" id="ARBA00004123"/>
    </source>
</evidence>
<evidence type="ECO:0000313" key="21">
    <source>
        <dbReference type="EMBL" id="KQK03894.1"/>
    </source>
</evidence>
<evidence type="ECO:0000256" key="13">
    <source>
        <dbReference type="ARBA" id="ARBA00023172"/>
    </source>
</evidence>